<gene>
    <name evidence="5" type="ORF">D3M95_11015</name>
</gene>
<evidence type="ECO:0000256" key="3">
    <source>
        <dbReference type="ARBA" id="ARBA00038493"/>
    </source>
</evidence>
<protein>
    <submittedName>
        <fullName evidence="5">Type 1 glutamine amidotransferase domain-containing protein</fullName>
    </submittedName>
</protein>
<dbReference type="SUPFAM" id="SSF52317">
    <property type="entry name" value="Class I glutamine amidotransferase-like"/>
    <property type="match status" value="1"/>
</dbReference>
<dbReference type="Proteomes" id="UP000285278">
    <property type="component" value="Unassembled WGS sequence"/>
</dbReference>
<dbReference type="AlphaFoldDB" id="A0A418Q4J1"/>
<dbReference type="InterPro" id="IPR002818">
    <property type="entry name" value="DJ-1/PfpI"/>
</dbReference>
<sequence>MSSAHPTSTNRFSTSPRILHVVTNVDHYAAKPDRATGLWLSELTHAWDIFADRGFEQTIVSPRGGYSPIEPQSLKFPFFDASAKAWHSEPSQMALLGTTSKPEDIDPNDYDAIYFTGGHGVMFDFPDSEGLQSITQTIWNNGGVVSAVCHGYAGLLNTTDGSGTPLVSGRNLTGFSWAEEIAAMVSKLVPYNVEEEIQKRGAKYSKNIVPFTSNVVVDGRLVTGQNPTSAKATATKVAELVTSRAQK</sequence>
<dbReference type="Pfam" id="PF01965">
    <property type="entry name" value="DJ-1_PfpI"/>
    <property type="match status" value="1"/>
</dbReference>
<keyword evidence="5" id="KW-0808">Transferase</keyword>
<keyword evidence="5" id="KW-0315">Glutamine amidotransferase</keyword>
<dbReference type="GO" id="GO:0016740">
    <property type="term" value="F:transferase activity"/>
    <property type="evidence" value="ECO:0007669"/>
    <property type="project" value="UniProtKB-KW"/>
</dbReference>
<proteinExistence type="inferred from homology"/>
<evidence type="ECO:0000313" key="5">
    <source>
        <dbReference type="EMBL" id="RIX33196.1"/>
    </source>
</evidence>
<evidence type="ECO:0000259" key="4">
    <source>
        <dbReference type="Pfam" id="PF01965"/>
    </source>
</evidence>
<dbReference type="GO" id="GO:0019172">
    <property type="term" value="F:glyoxalase III activity"/>
    <property type="evidence" value="ECO:0007669"/>
    <property type="project" value="TreeGrafter"/>
</dbReference>
<dbReference type="EMBL" id="QXJK01000021">
    <property type="protein sequence ID" value="RIX33196.1"/>
    <property type="molecule type" value="Genomic_DNA"/>
</dbReference>
<dbReference type="PANTHER" id="PTHR48094">
    <property type="entry name" value="PROTEIN/NUCLEIC ACID DEGLYCASE DJ-1-RELATED"/>
    <property type="match status" value="1"/>
</dbReference>
<dbReference type="PANTHER" id="PTHR48094:SF11">
    <property type="entry name" value="GLUTATHIONE-INDEPENDENT GLYOXALASE HSP31-RELATED"/>
    <property type="match status" value="1"/>
</dbReference>
<keyword evidence="6" id="KW-1185">Reference proteome</keyword>
<dbReference type="Gene3D" id="3.40.50.880">
    <property type="match status" value="1"/>
</dbReference>
<dbReference type="InterPro" id="IPR050325">
    <property type="entry name" value="Prot/Nucl_acid_deglycase"/>
</dbReference>
<dbReference type="CDD" id="cd03141">
    <property type="entry name" value="GATase1_Hsp31_like"/>
    <property type="match status" value="1"/>
</dbReference>
<keyword evidence="2" id="KW-0456">Lyase</keyword>
<comment type="caution">
    <text evidence="5">The sequence shown here is derived from an EMBL/GenBank/DDBJ whole genome shotgun (WGS) entry which is preliminary data.</text>
</comment>
<dbReference type="STRING" id="1451189.CFAL_02880"/>
<dbReference type="RefSeq" id="WP_119665375.1">
    <property type="nucleotide sequence ID" value="NZ_QXJK01000021.1"/>
</dbReference>
<dbReference type="OrthoDB" id="9792284at2"/>
<keyword evidence="1" id="KW-0346">Stress response</keyword>
<evidence type="ECO:0000256" key="2">
    <source>
        <dbReference type="ARBA" id="ARBA00023239"/>
    </source>
</evidence>
<dbReference type="InterPro" id="IPR029062">
    <property type="entry name" value="Class_I_gatase-like"/>
</dbReference>
<dbReference type="GO" id="GO:0019243">
    <property type="term" value="P:methylglyoxal catabolic process to D-lactate via S-lactoyl-glutathione"/>
    <property type="evidence" value="ECO:0007669"/>
    <property type="project" value="TreeGrafter"/>
</dbReference>
<accession>A0A418Q4J1</accession>
<reference evidence="5 6" key="1">
    <citation type="submission" date="2018-09" db="EMBL/GenBank/DDBJ databases">
        <title>Optimization and identification of Corynebacterium falsenii FN1-14 from fish paste.</title>
        <authorList>
            <person name="Daroonpunt R."/>
            <person name="Tanasupawat S."/>
        </authorList>
    </citation>
    <scope>NUCLEOTIDE SEQUENCE [LARGE SCALE GENOMIC DNA]</scope>
    <source>
        <strain evidence="5 6">FN1-14</strain>
    </source>
</reference>
<name>A0A418Q4J1_9CORY</name>
<evidence type="ECO:0000313" key="6">
    <source>
        <dbReference type="Proteomes" id="UP000285278"/>
    </source>
</evidence>
<comment type="similarity">
    <text evidence="3">Belongs to the peptidase C56 family. HSP31-like subfamily.</text>
</comment>
<organism evidence="5 6">
    <name type="scientific">Corynebacterium falsenii</name>
    <dbReference type="NCBI Taxonomy" id="108486"/>
    <lineage>
        <taxon>Bacteria</taxon>
        <taxon>Bacillati</taxon>
        <taxon>Actinomycetota</taxon>
        <taxon>Actinomycetes</taxon>
        <taxon>Mycobacteriales</taxon>
        <taxon>Corynebacteriaceae</taxon>
        <taxon>Corynebacterium</taxon>
    </lineage>
</organism>
<dbReference type="GO" id="GO:0005737">
    <property type="term" value="C:cytoplasm"/>
    <property type="evidence" value="ECO:0007669"/>
    <property type="project" value="TreeGrafter"/>
</dbReference>
<evidence type="ECO:0000256" key="1">
    <source>
        <dbReference type="ARBA" id="ARBA00023016"/>
    </source>
</evidence>
<feature type="domain" description="DJ-1/PfpI" evidence="4">
    <location>
        <begin position="41"/>
        <end position="239"/>
    </location>
</feature>